<evidence type="ECO:0000256" key="1">
    <source>
        <dbReference type="ARBA" id="ARBA00004167"/>
    </source>
</evidence>
<dbReference type="InterPro" id="IPR000008">
    <property type="entry name" value="C2_dom"/>
</dbReference>
<dbReference type="InterPro" id="IPR037721">
    <property type="entry name" value="Ferlin"/>
</dbReference>
<name>A0A0K0DE28_ANGCA</name>
<dbReference type="CDD" id="cd04037">
    <property type="entry name" value="C2E_Ferlin"/>
    <property type="match status" value="1"/>
</dbReference>
<dbReference type="AlphaFoldDB" id="A0A0K0DE28"/>
<organism evidence="7 8">
    <name type="scientific">Angiostrongylus cantonensis</name>
    <name type="common">Rat lungworm</name>
    <dbReference type="NCBI Taxonomy" id="6313"/>
    <lineage>
        <taxon>Eukaryota</taxon>
        <taxon>Metazoa</taxon>
        <taxon>Ecdysozoa</taxon>
        <taxon>Nematoda</taxon>
        <taxon>Chromadorea</taxon>
        <taxon>Rhabditida</taxon>
        <taxon>Rhabditina</taxon>
        <taxon>Rhabditomorpha</taxon>
        <taxon>Strongyloidea</taxon>
        <taxon>Metastrongylidae</taxon>
        <taxon>Angiostrongylus</taxon>
    </lineage>
</organism>
<reference evidence="7" key="1">
    <citation type="submission" date="2012-09" db="EMBL/GenBank/DDBJ databases">
        <authorList>
            <person name="Martin A.A."/>
        </authorList>
    </citation>
    <scope>NUCLEOTIDE SEQUENCE</scope>
</reference>
<dbReference type="Pfam" id="PF00168">
    <property type="entry name" value="C2"/>
    <property type="match status" value="2"/>
</dbReference>
<dbReference type="Pfam" id="PF16165">
    <property type="entry name" value="Ferlin_C"/>
    <property type="match status" value="1"/>
</dbReference>
<keyword evidence="3" id="KW-0677">Repeat</keyword>
<dbReference type="GO" id="GO:0007009">
    <property type="term" value="P:plasma membrane organization"/>
    <property type="evidence" value="ECO:0007669"/>
    <property type="project" value="TreeGrafter"/>
</dbReference>
<evidence type="ECO:0000256" key="4">
    <source>
        <dbReference type="ARBA" id="ARBA00022989"/>
    </source>
</evidence>
<sequence>MLIPGGKRQISWNPPTIFVECRGERKDHTEIALGSFEVAPLVICAATDSRAKPGWHTLTFQNGRTRGAILACFELFCDDTTTIDALPLLPMRKDVSDRFEVPGELRPKFQNYAVQILCWGLRNLKKYQVALRSIEKKIAKLTEDVRNDAKMLHELHHSFFVIAQFQFLSIRKPFLELIIGDVEAQTDPIPNLVKDPNFETPLITFTQVSLPSHLEFSPPLVINLYDTRAFKRRPLVGVCHITDFNKYTRAVSKKKDVAAITDWTEFDKAVDKEYEVLLAAPLIPTLRKEGMPNIDWWSKYYASGGHPEKAPGFEESGMEYLSIFNEELECVNGYNGFEDFLDTFTFMKSSKGNFDDPEEKEKAGELKGKVFITKITDKESDAVLLDPPGVEFVGTVKCLLRVYVVEAKGLVSMRKNGMCDPYIIVRCGKQMVSLKKNYRPDTLEPIFGERVEMEITIPLEKDLVITVMDRRKLIADDEIGSTRIDLENRLLSKWRATVGLSKQYTIQGELQWRDQQAPLATLRGYCKKMRVPAPSIIEKEGDVGIKMLGIETWYSQVKKELEANDKAVYSLRSTAGKDDSNHEEKEAEERDVCVFSALEDDERDESAQKWHRTNEIRIKMASIAQHGEKTKHVELTAEDRLQIRRVARDKILGRPLQQVALHVLKKVLNLVPEHVETRTLHTEMGGKTPCGELRMFVDLFPLSYGAVPPPLNIAPREPEKYQLRIALFNVSGAIPVKRSFGSPTADLYVKMFTNGSQKVQKSDVHFRSLDGCGEFNWRFVMDITFNPWEQKIINYHKKRLFRKASEEMVDPLVIIQLWDKNKFKKDVMLGEMVMDMTYFREGIVDPADVGIIRSRKSRVARCRSCGRKCCLVRICIFCKNTGCGCKIRKTTKQPFPKPMKYKIPGDEVETVNLFDSSSLRGWWPVLNKNPFQQNDQDTDSKKKKDDDYKKDQLYIMGLLEMEMSLVTAAQAAADPVGKKRKEPNHVSYDALPFFLLATEPPNPYLPKPMRSKWNTFWITSRLELIVG</sequence>
<evidence type="ECO:0000313" key="8">
    <source>
        <dbReference type="WBParaSite" id="ACAC_0000905501-mRNA-1"/>
    </source>
</evidence>
<keyword evidence="4" id="KW-1133">Transmembrane helix</keyword>
<dbReference type="GO" id="GO:0061025">
    <property type="term" value="P:membrane fusion"/>
    <property type="evidence" value="ECO:0007669"/>
    <property type="project" value="TreeGrafter"/>
</dbReference>
<dbReference type="InterPro" id="IPR055072">
    <property type="entry name" value="Ferlin_DSRM"/>
</dbReference>
<reference evidence="8" key="2">
    <citation type="submission" date="2016-04" db="UniProtKB">
        <authorList>
            <consortium name="WormBaseParasite"/>
        </authorList>
    </citation>
    <scope>IDENTIFICATION</scope>
</reference>
<evidence type="ECO:0000259" key="6">
    <source>
        <dbReference type="PROSITE" id="PS50004"/>
    </source>
</evidence>
<comment type="subcellular location">
    <subcellularLocation>
        <location evidence="1">Membrane</location>
        <topology evidence="1">Single-pass membrane protein</topology>
    </subcellularLocation>
</comment>
<dbReference type="Proteomes" id="UP000035642">
    <property type="component" value="Unassembled WGS sequence"/>
</dbReference>
<evidence type="ECO:0000256" key="3">
    <source>
        <dbReference type="ARBA" id="ARBA00022737"/>
    </source>
</evidence>
<dbReference type="InterPro" id="IPR032362">
    <property type="entry name" value="Ferlin_C"/>
</dbReference>
<feature type="domain" description="C2" evidence="6">
    <location>
        <begin position="377"/>
        <end position="499"/>
    </location>
</feature>
<proteinExistence type="predicted"/>
<dbReference type="Pfam" id="PF22901">
    <property type="entry name" value="dsrm_Ferlin"/>
    <property type="match status" value="1"/>
</dbReference>
<accession>A0A0K0DE28</accession>
<dbReference type="WBParaSite" id="ACAC_0000905501-mRNA-1">
    <property type="protein sequence ID" value="ACAC_0000905501-mRNA-1"/>
    <property type="gene ID" value="ACAC_0000905501"/>
</dbReference>
<protein>
    <submittedName>
        <fullName evidence="8">C2 domain-containing protein</fullName>
    </submittedName>
</protein>
<dbReference type="SMART" id="SM00239">
    <property type="entry name" value="C2"/>
    <property type="match status" value="2"/>
</dbReference>
<dbReference type="PANTHER" id="PTHR12546">
    <property type="entry name" value="FER-1-LIKE"/>
    <property type="match status" value="1"/>
</dbReference>
<evidence type="ECO:0000256" key="5">
    <source>
        <dbReference type="ARBA" id="ARBA00023136"/>
    </source>
</evidence>
<dbReference type="Gene3D" id="2.60.40.150">
    <property type="entry name" value="C2 domain"/>
    <property type="match status" value="2"/>
</dbReference>
<feature type="domain" description="C2" evidence="6">
    <location>
        <begin position="703"/>
        <end position="851"/>
    </location>
</feature>
<dbReference type="GO" id="GO:0016020">
    <property type="term" value="C:membrane"/>
    <property type="evidence" value="ECO:0007669"/>
    <property type="project" value="UniProtKB-SubCell"/>
</dbReference>
<dbReference type="PROSITE" id="PS50004">
    <property type="entry name" value="C2"/>
    <property type="match status" value="2"/>
</dbReference>
<dbReference type="SUPFAM" id="SSF49562">
    <property type="entry name" value="C2 domain (Calcium/lipid-binding domain, CaLB)"/>
    <property type="match status" value="2"/>
</dbReference>
<evidence type="ECO:0000256" key="2">
    <source>
        <dbReference type="ARBA" id="ARBA00022692"/>
    </source>
</evidence>
<evidence type="ECO:0000313" key="7">
    <source>
        <dbReference type="Proteomes" id="UP000035642"/>
    </source>
</evidence>
<keyword evidence="5" id="KW-0472">Membrane</keyword>
<keyword evidence="2" id="KW-0812">Transmembrane</keyword>
<dbReference type="STRING" id="6313.A0A0K0DE28"/>
<dbReference type="InterPro" id="IPR035892">
    <property type="entry name" value="C2_domain_sf"/>
</dbReference>
<keyword evidence="7" id="KW-1185">Reference proteome</keyword>
<dbReference type="PANTHER" id="PTHR12546:SF33">
    <property type="entry name" value="SPERM VESICLE FUSION PROTEIN FER-1"/>
    <property type="match status" value="1"/>
</dbReference>
<dbReference type="InterPro" id="IPR037724">
    <property type="entry name" value="C2E_Ferlin"/>
</dbReference>